<proteinExistence type="predicted"/>
<feature type="signal peptide" evidence="1">
    <location>
        <begin position="1"/>
        <end position="28"/>
    </location>
</feature>
<accession>A0A1U7CTJ7</accession>
<evidence type="ECO:0000256" key="1">
    <source>
        <dbReference type="SAM" id="SignalP"/>
    </source>
</evidence>
<dbReference type="EMBL" id="CP019082">
    <property type="protein sequence ID" value="APW62265.1"/>
    <property type="molecule type" value="Genomic_DNA"/>
</dbReference>
<reference evidence="4" key="1">
    <citation type="submission" date="2016-12" db="EMBL/GenBank/DDBJ databases">
        <title>Comparative genomics of four Isosphaeraceae planctomycetes: a common pool of plasmids and glycoside hydrolase genes.</title>
        <authorList>
            <person name="Ivanova A."/>
        </authorList>
    </citation>
    <scope>NUCLEOTIDE SEQUENCE [LARGE SCALE GENOMIC DNA]</scope>
    <source>
        <strain evidence="4">PX4</strain>
    </source>
</reference>
<evidence type="ECO:0000313" key="3">
    <source>
        <dbReference type="EMBL" id="APW62265.1"/>
    </source>
</evidence>
<evidence type="ECO:0000259" key="2">
    <source>
        <dbReference type="Pfam" id="PF07589"/>
    </source>
</evidence>
<evidence type="ECO:0000313" key="4">
    <source>
        <dbReference type="Proteomes" id="UP000186309"/>
    </source>
</evidence>
<sequence length="230" mass="23063">MVGSSVRRLMATAALIGLGIVSAGRADAAVTTYTSSAAFTAGLGGFAVATENYAGFTAGNLINAGDSFNGLTYSAFTAGPSGTLLGGDITSLYNSFSGLSLGGRQSGGAQFFFGGDSFTVTFATPVNAFGIFFNVNPNSGNYGISTSVGNAVTGSASYDTSTFVFAGLISTTSFSSATIYSTDARLGSYNIPEIVTASAPAVPEPSALVMGLLGMVSMGGAVLRSRRVVR</sequence>
<keyword evidence="1" id="KW-0732">Signal</keyword>
<dbReference type="InterPro" id="IPR013424">
    <property type="entry name" value="Ice-binding_C"/>
</dbReference>
<feature type="chain" id="PRO_5012459672" description="Ice-binding protein C-terminal domain-containing protein" evidence="1">
    <location>
        <begin position="29"/>
        <end position="230"/>
    </location>
</feature>
<feature type="domain" description="Ice-binding protein C-terminal" evidence="2">
    <location>
        <begin position="201"/>
        <end position="227"/>
    </location>
</feature>
<protein>
    <recommendedName>
        <fullName evidence="2">Ice-binding protein C-terminal domain-containing protein</fullName>
    </recommendedName>
</protein>
<organism evidence="3 4">
    <name type="scientific">Paludisphaera borealis</name>
    <dbReference type="NCBI Taxonomy" id="1387353"/>
    <lineage>
        <taxon>Bacteria</taxon>
        <taxon>Pseudomonadati</taxon>
        <taxon>Planctomycetota</taxon>
        <taxon>Planctomycetia</taxon>
        <taxon>Isosphaerales</taxon>
        <taxon>Isosphaeraceae</taxon>
        <taxon>Paludisphaera</taxon>
    </lineage>
</organism>
<dbReference type="Pfam" id="PF07589">
    <property type="entry name" value="PEP-CTERM"/>
    <property type="match status" value="1"/>
</dbReference>
<name>A0A1U7CTJ7_9BACT</name>
<keyword evidence="4" id="KW-1185">Reference proteome</keyword>
<gene>
    <name evidence="3" type="ORF">BSF38_03803</name>
</gene>
<dbReference type="KEGG" id="pbor:BSF38_03803"/>
<dbReference type="Proteomes" id="UP000186309">
    <property type="component" value="Chromosome"/>
</dbReference>
<dbReference type="AlphaFoldDB" id="A0A1U7CTJ7"/>